<dbReference type="CDD" id="cd00310">
    <property type="entry name" value="ATP-synt_Fo_a_6"/>
    <property type="match status" value="1"/>
</dbReference>
<evidence type="ECO:0000256" key="1">
    <source>
        <dbReference type="ARBA" id="ARBA00004141"/>
    </source>
</evidence>
<dbReference type="HAMAP" id="MF_01393">
    <property type="entry name" value="ATP_synth_a_bact"/>
    <property type="match status" value="1"/>
</dbReference>
<comment type="function">
    <text evidence="11 12">Key component of the proton channel; it plays a direct role in the translocation of protons across the membrane.</text>
</comment>
<comment type="subcellular location">
    <subcellularLocation>
        <location evidence="11 12">Cell membrane</location>
        <topology evidence="11 12">Multi-pass membrane protein</topology>
    </subcellularLocation>
    <subcellularLocation>
        <location evidence="1">Membrane</location>
        <topology evidence="1">Multi-pass membrane protein</topology>
    </subcellularLocation>
</comment>
<dbReference type="RefSeq" id="WP_345558927.1">
    <property type="nucleotide sequence ID" value="NZ_BAABIK010000037.1"/>
</dbReference>
<dbReference type="PANTHER" id="PTHR11410">
    <property type="entry name" value="ATP SYNTHASE SUBUNIT A"/>
    <property type="match status" value="1"/>
</dbReference>
<dbReference type="SUPFAM" id="SSF81336">
    <property type="entry name" value="F1F0 ATP synthase subunit A"/>
    <property type="match status" value="1"/>
</dbReference>
<evidence type="ECO:0000256" key="10">
    <source>
        <dbReference type="ARBA" id="ARBA00023310"/>
    </source>
</evidence>
<evidence type="ECO:0000256" key="11">
    <source>
        <dbReference type="HAMAP-Rule" id="MF_01393"/>
    </source>
</evidence>
<dbReference type="PANTHER" id="PTHR11410:SF0">
    <property type="entry name" value="ATP SYNTHASE SUBUNIT A"/>
    <property type="match status" value="1"/>
</dbReference>
<accession>A0ABP9H3U6</accession>
<evidence type="ECO:0000256" key="8">
    <source>
        <dbReference type="ARBA" id="ARBA00023065"/>
    </source>
</evidence>
<keyword evidence="9 11" id="KW-0472">Membrane</keyword>
<keyword evidence="4 11" id="KW-0138">CF(0)</keyword>
<keyword evidence="3 11" id="KW-0813">Transport</keyword>
<reference evidence="14" key="1">
    <citation type="journal article" date="2019" name="Int. J. Syst. Evol. Microbiol.">
        <title>The Global Catalogue of Microorganisms (GCM) 10K type strain sequencing project: providing services to taxonomists for standard genome sequencing and annotation.</title>
        <authorList>
            <consortium name="The Broad Institute Genomics Platform"/>
            <consortium name="The Broad Institute Genome Sequencing Center for Infectious Disease"/>
            <person name="Wu L."/>
            <person name="Ma J."/>
        </authorList>
    </citation>
    <scope>NUCLEOTIDE SEQUENCE [LARGE SCALE GENOMIC DNA]</scope>
    <source>
        <strain evidence="14">JCM 18123</strain>
    </source>
</reference>
<dbReference type="EMBL" id="BAABIK010000037">
    <property type="protein sequence ID" value="GAA4955674.1"/>
    <property type="molecule type" value="Genomic_DNA"/>
</dbReference>
<keyword evidence="6 11" id="KW-0375">Hydrogen ion transport</keyword>
<keyword evidence="8 11" id="KW-0406">Ion transport</keyword>
<proteinExistence type="inferred from homology"/>
<feature type="transmembrane region" description="Helical" evidence="11">
    <location>
        <begin position="114"/>
        <end position="136"/>
    </location>
</feature>
<evidence type="ECO:0000256" key="2">
    <source>
        <dbReference type="ARBA" id="ARBA00006810"/>
    </source>
</evidence>
<keyword evidence="7 11" id="KW-1133">Transmembrane helix</keyword>
<dbReference type="InterPro" id="IPR035908">
    <property type="entry name" value="F0_ATP_A_sf"/>
</dbReference>
<feature type="transmembrane region" description="Helical" evidence="11">
    <location>
        <begin position="236"/>
        <end position="255"/>
    </location>
</feature>
<keyword evidence="10 11" id="KW-0066">ATP synthesis</keyword>
<sequence>MSAEARLLASGEESCHLFGDNGCGFDSVVPGAEVFFPAPWLSFGIPGTSGITKYTVLLVLCVLLVLAFSYFMLRRPSVVPGRVQAAGELVIEFIRTNVVHQQIGGKRGEKYMPLMMTLFLFIFAMNVMAIIPFLQLPVTSHLAYPIVLAVYIYVLWNYIGLREHGFRGHVIGKLVPPTVPKWVLPIFVPLEFASTFLIRPFTHAVRLFATMLAGHLLLAVFAAAGWYMLNLDAGGALTIVSIGYSLLALVAFLVFTALELFIMALQAYVFVTLASNYIGESIEGAH</sequence>
<comment type="similarity">
    <text evidence="2 11 12">Belongs to the ATPase A chain family.</text>
</comment>
<evidence type="ECO:0000256" key="9">
    <source>
        <dbReference type="ARBA" id="ARBA00023136"/>
    </source>
</evidence>
<feature type="transmembrane region" description="Helical" evidence="11">
    <location>
        <begin position="207"/>
        <end position="229"/>
    </location>
</feature>
<dbReference type="NCBIfam" id="TIGR01131">
    <property type="entry name" value="ATP_synt_6_or_A"/>
    <property type="match status" value="1"/>
</dbReference>
<dbReference type="Gene3D" id="1.20.120.220">
    <property type="entry name" value="ATP synthase, F0 complex, subunit A"/>
    <property type="match status" value="1"/>
</dbReference>
<dbReference type="Proteomes" id="UP001499993">
    <property type="component" value="Unassembled WGS sequence"/>
</dbReference>
<organism evidence="13 14">
    <name type="scientific">Streptomonospora halophila</name>
    <dbReference type="NCBI Taxonomy" id="427369"/>
    <lineage>
        <taxon>Bacteria</taxon>
        <taxon>Bacillati</taxon>
        <taxon>Actinomycetota</taxon>
        <taxon>Actinomycetes</taxon>
        <taxon>Streptosporangiales</taxon>
        <taxon>Nocardiopsidaceae</taxon>
        <taxon>Streptomonospora</taxon>
    </lineage>
</organism>
<evidence type="ECO:0000256" key="3">
    <source>
        <dbReference type="ARBA" id="ARBA00022448"/>
    </source>
</evidence>
<evidence type="ECO:0000256" key="12">
    <source>
        <dbReference type="RuleBase" id="RU000483"/>
    </source>
</evidence>
<name>A0ABP9H3U6_9ACTN</name>
<keyword evidence="5 11" id="KW-0812">Transmembrane</keyword>
<dbReference type="InterPro" id="IPR045083">
    <property type="entry name" value="ATP_synth_F0_asu_bact/mt"/>
</dbReference>
<dbReference type="InterPro" id="IPR000568">
    <property type="entry name" value="ATP_synth_F0_asu"/>
</dbReference>
<feature type="transmembrane region" description="Helical" evidence="11">
    <location>
        <begin position="54"/>
        <end position="73"/>
    </location>
</feature>
<keyword evidence="11" id="KW-1003">Cell membrane</keyword>
<protein>
    <recommendedName>
        <fullName evidence="11 12">ATP synthase subunit a</fullName>
    </recommendedName>
    <alternativeName>
        <fullName evidence="11">ATP synthase F0 sector subunit a</fullName>
    </alternativeName>
    <alternativeName>
        <fullName evidence="11">F-ATPase subunit 6</fullName>
    </alternativeName>
</protein>
<evidence type="ECO:0000313" key="13">
    <source>
        <dbReference type="EMBL" id="GAA4955674.1"/>
    </source>
</evidence>
<dbReference type="PRINTS" id="PR00123">
    <property type="entry name" value="ATPASEA"/>
</dbReference>
<keyword evidence="14" id="KW-1185">Reference proteome</keyword>
<gene>
    <name evidence="11 13" type="primary">atpB</name>
    <name evidence="13" type="ORF">GCM10023224_46590</name>
</gene>
<evidence type="ECO:0000313" key="14">
    <source>
        <dbReference type="Proteomes" id="UP001499993"/>
    </source>
</evidence>
<dbReference type="Pfam" id="PF00119">
    <property type="entry name" value="ATP-synt_A"/>
    <property type="match status" value="1"/>
</dbReference>
<feature type="transmembrane region" description="Helical" evidence="11">
    <location>
        <begin position="142"/>
        <end position="161"/>
    </location>
</feature>
<evidence type="ECO:0000256" key="7">
    <source>
        <dbReference type="ARBA" id="ARBA00022989"/>
    </source>
</evidence>
<evidence type="ECO:0000256" key="4">
    <source>
        <dbReference type="ARBA" id="ARBA00022547"/>
    </source>
</evidence>
<evidence type="ECO:0000256" key="5">
    <source>
        <dbReference type="ARBA" id="ARBA00022692"/>
    </source>
</evidence>
<comment type="caution">
    <text evidence="13">The sequence shown here is derived from an EMBL/GenBank/DDBJ whole genome shotgun (WGS) entry which is preliminary data.</text>
</comment>
<evidence type="ECO:0000256" key="6">
    <source>
        <dbReference type="ARBA" id="ARBA00022781"/>
    </source>
</evidence>